<dbReference type="PROSITE" id="PS50931">
    <property type="entry name" value="HTH_LYSR"/>
    <property type="match status" value="1"/>
</dbReference>
<dbReference type="InterPro" id="IPR000847">
    <property type="entry name" value="LysR_HTH_N"/>
</dbReference>
<organism evidence="6 7">
    <name type="scientific">Sphaerotilus microaerophilus</name>
    <dbReference type="NCBI Taxonomy" id="2914710"/>
    <lineage>
        <taxon>Bacteria</taxon>
        <taxon>Pseudomonadati</taxon>
        <taxon>Pseudomonadota</taxon>
        <taxon>Betaproteobacteria</taxon>
        <taxon>Burkholderiales</taxon>
        <taxon>Sphaerotilaceae</taxon>
        <taxon>Sphaerotilus</taxon>
    </lineage>
</organism>
<dbReference type="CDD" id="cd08446">
    <property type="entry name" value="PBP2_Chlorocatechol"/>
    <property type="match status" value="1"/>
</dbReference>
<protein>
    <submittedName>
        <fullName evidence="6">LysR family transcriptional regulator</fullName>
    </submittedName>
</protein>
<dbReference type="InterPro" id="IPR036390">
    <property type="entry name" value="WH_DNA-bd_sf"/>
</dbReference>
<evidence type="ECO:0000256" key="4">
    <source>
        <dbReference type="ARBA" id="ARBA00023163"/>
    </source>
</evidence>
<keyword evidence="3" id="KW-0238">DNA-binding</keyword>
<evidence type="ECO:0000313" key="7">
    <source>
        <dbReference type="Proteomes" id="UP001057498"/>
    </source>
</evidence>
<evidence type="ECO:0000256" key="3">
    <source>
        <dbReference type="ARBA" id="ARBA00023125"/>
    </source>
</evidence>
<dbReference type="Gene3D" id="3.40.190.10">
    <property type="entry name" value="Periplasmic binding protein-like II"/>
    <property type="match status" value="2"/>
</dbReference>
<evidence type="ECO:0000259" key="5">
    <source>
        <dbReference type="PROSITE" id="PS50931"/>
    </source>
</evidence>
<evidence type="ECO:0000256" key="2">
    <source>
        <dbReference type="ARBA" id="ARBA00023015"/>
    </source>
</evidence>
<dbReference type="Pfam" id="PF00126">
    <property type="entry name" value="HTH_1"/>
    <property type="match status" value="1"/>
</dbReference>
<dbReference type="PRINTS" id="PR00039">
    <property type="entry name" value="HTHLYSR"/>
</dbReference>
<reference evidence="6" key="1">
    <citation type="submission" date="2022-04" db="EMBL/GenBank/DDBJ databases">
        <title>Whole genome sequence of Sphaerotilus sp. FB-5.</title>
        <authorList>
            <person name="Takeda M."/>
            <person name="Narihara S."/>
            <person name="Akimoto M."/>
            <person name="Akimoto R."/>
            <person name="Nishiyashiki S."/>
            <person name="Murakami T."/>
        </authorList>
    </citation>
    <scope>NUCLEOTIDE SEQUENCE</scope>
    <source>
        <strain evidence="6">FB-5</strain>
    </source>
</reference>
<dbReference type="PANTHER" id="PTHR30346">
    <property type="entry name" value="TRANSCRIPTIONAL DUAL REGULATOR HCAR-RELATED"/>
    <property type="match status" value="1"/>
</dbReference>
<name>A0ABN6PIB9_9BURK</name>
<dbReference type="Gene3D" id="1.10.10.10">
    <property type="entry name" value="Winged helix-like DNA-binding domain superfamily/Winged helix DNA-binding domain"/>
    <property type="match status" value="1"/>
</dbReference>
<comment type="similarity">
    <text evidence="1">Belongs to the LysR transcriptional regulatory family.</text>
</comment>
<evidence type="ECO:0000256" key="1">
    <source>
        <dbReference type="ARBA" id="ARBA00009437"/>
    </source>
</evidence>
<gene>
    <name evidence="6" type="ORF">CATMQ487_04160</name>
</gene>
<accession>A0ABN6PIB9</accession>
<dbReference type="EMBL" id="AP025730">
    <property type="protein sequence ID" value="BDI03446.1"/>
    <property type="molecule type" value="Genomic_DNA"/>
</dbReference>
<keyword evidence="7" id="KW-1185">Reference proteome</keyword>
<sequence>MDLREMRYFLALAEERNFGRAAERLHIAQPPLSRQIRAMEDELGAQLFIRTPKGVELTEAGQTLLDEVPNLLALAQRAKERTRRAGQGLIGQLDVGLFGSGVLDVIPRMLARFHTARPDVKIKLHNLTKAEQLQALRERRLTVGFNRLVPEDEDLVIEPILREPLVVALPEGHPLAVRPSIPIAELEGLPLILYPNIPMRGLAQEIADAFRAEGLTMRLEQDVEDVLTAVALVASGFGLAITTQSATNLRLPGVAFRPLSSRHLRDVELSCLYRRGDTSPVLAAFLDVVHGFARVPSRNFRSA</sequence>
<dbReference type="Pfam" id="PF03466">
    <property type="entry name" value="LysR_substrate"/>
    <property type="match status" value="1"/>
</dbReference>
<dbReference type="SUPFAM" id="SSF46785">
    <property type="entry name" value="Winged helix' DNA-binding domain"/>
    <property type="match status" value="1"/>
</dbReference>
<dbReference type="SUPFAM" id="SSF53850">
    <property type="entry name" value="Periplasmic binding protein-like II"/>
    <property type="match status" value="1"/>
</dbReference>
<feature type="domain" description="HTH lysR-type" evidence="5">
    <location>
        <begin position="1"/>
        <end position="58"/>
    </location>
</feature>
<dbReference type="Proteomes" id="UP001057498">
    <property type="component" value="Chromosome"/>
</dbReference>
<proteinExistence type="inferred from homology"/>
<dbReference type="PANTHER" id="PTHR30346:SF0">
    <property type="entry name" value="HCA OPERON TRANSCRIPTIONAL ACTIVATOR HCAR"/>
    <property type="match status" value="1"/>
</dbReference>
<keyword evidence="2" id="KW-0805">Transcription regulation</keyword>
<dbReference type="InterPro" id="IPR005119">
    <property type="entry name" value="LysR_subst-bd"/>
</dbReference>
<dbReference type="RefSeq" id="WP_251971733.1">
    <property type="nucleotide sequence ID" value="NZ_AP025730.1"/>
</dbReference>
<dbReference type="InterPro" id="IPR036388">
    <property type="entry name" value="WH-like_DNA-bd_sf"/>
</dbReference>
<evidence type="ECO:0000313" key="6">
    <source>
        <dbReference type="EMBL" id="BDI03446.1"/>
    </source>
</evidence>
<keyword evidence="4" id="KW-0804">Transcription</keyword>